<name>A0AAV4DQX7_9GAST</name>
<reference evidence="2 3" key="1">
    <citation type="journal article" date="2021" name="Elife">
        <title>Chloroplast acquisition without the gene transfer in kleptoplastic sea slugs, Plakobranchus ocellatus.</title>
        <authorList>
            <person name="Maeda T."/>
            <person name="Takahashi S."/>
            <person name="Yoshida T."/>
            <person name="Shimamura S."/>
            <person name="Takaki Y."/>
            <person name="Nagai Y."/>
            <person name="Toyoda A."/>
            <person name="Suzuki Y."/>
            <person name="Arimoto A."/>
            <person name="Ishii H."/>
            <person name="Satoh N."/>
            <person name="Nishiyama T."/>
            <person name="Hasebe M."/>
            <person name="Maruyama T."/>
            <person name="Minagawa J."/>
            <person name="Obokata J."/>
            <person name="Shigenobu S."/>
        </authorList>
    </citation>
    <scope>NUCLEOTIDE SEQUENCE [LARGE SCALE GENOMIC DNA]</scope>
</reference>
<keyword evidence="3" id="KW-1185">Reference proteome</keyword>
<evidence type="ECO:0000313" key="3">
    <source>
        <dbReference type="Proteomes" id="UP000735302"/>
    </source>
</evidence>
<dbReference type="EMBL" id="BLXT01008200">
    <property type="protein sequence ID" value="GFO46614.1"/>
    <property type="molecule type" value="Genomic_DNA"/>
</dbReference>
<organism evidence="2 3">
    <name type="scientific">Plakobranchus ocellatus</name>
    <dbReference type="NCBI Taxonomy" id="259542"/>
    <lineage>
        <taxon>Eukaryota</taxon>
        <taxon>Metazoa</taxon>
        <taxon>Spiralia</taxon>
        <taxon>Lophotrochozoa</taxon>
        <taxon>Mollusca</taxon>
        <taxon>Gastropoda</taxon>
        <taxon>Heterobranchia</taxon>
        <taxon>Euthyneura</taxon>
        <taxon>Panpulmonata</taxon>
        <taxon>Sacoglossa</taxon>
        <taxon>Placobranchoidea</taxon>
        <taxon>Plakobranchidae</taxon>
        <taxon>Plakobranchus</taxon>
    </lineage>
</organism>
<feature type="compositionally biased region" description="Basic and acidic residues" evidence="1">
    <location>
        <begin position="16"/>
        <end position="29"/>
    </location>
</feature>
<proteinExistence type="predicted"/>
<evidence type="ECO:0000256" key="1">
    <source>
        <dbReference type="SAM" id="MobiDB-lite"/>
    </source>
</evidence>
<protein>
    <submittedName>
        <fullName evidence="2">Uncharacterized protein</fullName>
    </submittedName>
</protein>
<dbReference type="Proteomes" id="UP000735302">
    <property type="component" value="Unassembled WGS sequence"/>
</dbReference>
<comment type="caution">
    <text evidence="2">The sequence shown here is derived from an EMBL/GenBank/DDBJ whole genome shotgun (WGS) entry which is preliminary data.</text>
</comment>
<gene>
    <name evidence="2" type="ORF">PoB_007311900</name>
</gene>
<sequence length="90" mass="10130">MPQGAPTTKGLVQGGQRRDTENPHNERSRACGVREAPAHTKHKTPRERYREDGDRERGQRHRSRSPCERSCESGNRGPTPDIKKSGVSQK</sequence>
<feature type="region of interest" description="Disordered" evidence="1">
    <location>
        <begin position="1"/>
        <end position="90"/>
    </location>
</feature>
<accession>A0AAV4DQX7</accession>
<dbReference type="AlphaFoldDB" id="A0AAV4DQX7"/>
<feature type="compositionally biased region" description="Basic and acidic residues" evidence="1">
    <location>
        <begin position="46"/>
        <end position="57"/>
    </location>
</feature>
<evidence type="ECO:0000313" key="2">
    <source>
        <dbReference type="EMBL" id="GFO46614.1"/>
    </source>
</evidence>